<comment type="caution">
    <text evidence="1">The sequence shown here is derived from an EMBL/GenBank/DDBJ whole genome shotgun (WGS) entry which is preliminary data.</text>
</comment>
<organism evidence="1 2">
    <name type="scientific">Archangium violaceum Cb vi76</name>
    <dbReference type="NCBI Taxonomy" id="1406225"/>
    <lineage>
        <taxon>Bacteria</taxon>
        <taxon>Pseudomonadati</taxon>
        <taxon>Myxococcota</taxon>
        <taxon>Myxococcia</taxon>
        <taxon>Myxococcales</taxon>
        <taxon>Cystobacterineae</taxon>
        <taxon>Archangiaceae</taxon>
        <taxon>Archangium</taxon>
    </lineage>
</organism>
<proteinExistence type="predicted"/>
<protein>
    <submittedName>
        <fullName evidence="1">Uncharacterized protein</fullName>
    </submittedName>
</protein>
<reference evidence="1 2" key="1">
    <citation type="submission" date="2014-07" db="EMBL/GenBank/DDBJ databases">
        <title>Draft Genome Sequence of Gephyronic Acid Producer, Cystobacter violaceus Strain Cb vi76.</title>
        <authorList>
            <person name="Stevens D.C."/>
            <person name="Young J."/>
            <person name="Carmichael R."/>
            <person name="Tan J."/>
            <person name="Taylor R.E."/>
        </authorList>
    </citation>
    <scope>NUCLEOTIDE SEQUENCE [LARGE SCALE GENOMIC DNA]</scope>
    <source>
        <strain evidence="1 2">Cb vi76</strain>
    </source>
</reference>
<dbReference type="RefSeq" id="WP_043412099.1">
    <property type="nucleotide sequence ID" value="NZ_JPMI01000368.1"/>
</dbReference>
<sequence length="249" mass="27617">MNADRVARIVGPLRKAQELLGASPEFSSALLPAVNVSHFILGSGHAHNFEDYLAGFRDSDSPPLGVFSNQEEFNTWLKVHSLPPPRGTVRMADERYTLCYSRVSGQPRLLRLPSAETLMRPGGAEGADRLWRALDKAHEVLASSPEDLDALRCAALALHFVHQTGCMREFASFLAHFDEPRLPLHSFATREDAEAWLWNHPSPPHGASVQVGERELTVGFWRESDQRSLVHFPQVETPGGLEDGEDLPP</sequence>
<evidence type="ECO:0000313" key="1">
    <source>
        <dbReference type="EMBL" id="KFA87512.1"/>
    </source>
</evidence>
<gene>
    <name evidence="1" type="ORF">Q664_47325</name>
</gene>
<accession>A0A084SGC7</accession>
<dbReference type="Proteomes" id="UP000028547">
    <property type="component" value="Unassembled WGS sequence"/>
</dbReference>
<dbReference type="AlphaFoldDB" id="A0A084SGC7"/>
<dbReference type="EMBL" id="JPMI01000368">
    <property type="protein sequence ID" value="KFA87512.1"/>
    <property type="molecule type" value="Genomic_DNA"/>
</dbReference>
<name>A0A084SGC7_9BACT</name>
<evidence type="ECO:0000313" key="2">
    <source>
        <dbReference type="Proteomes" id="UP000028547"/>
    </source>
</evidence>